<protein>
    <recommendedName>
        <fullName evidence="13">Phosphatidylinositol-4-phosphate 5-kinase</fullName>
    </recommendedName>
</protein>
<dbReference type="PANTHER" id="PTHR46613:SF1">
    <property type="entry name" value="RADIAL SPOKE HEAD 10 HOMOLOG B-RELATED"/>
    <property type="match status" value="1"/>
</dbReference>
<evidence type="ECO:0000256" key="9">
    <source>
        <dbReference type="SAM" id="MobiDB-lite"/>
    </source>
</evidence>
<accession>A0A1A8YYT9</accession>
<keyword evidence="6" id="KW-0969">Cilium</keyword>
<feature type="region of interest" description="Disordered" evidence="9">
    <location>
        <begin position="1018"/>
        <end position="1047"/>
    </location>
</feature>
<keyword evidence="3" id="KW-0963">Cytoplasm</keyword>
<evidence type="ECO:0000256" key="3">
    <source>
        <dbReference type="ARBA" id="ARBA00022490"/>
    </source>
</evidence>
<keyword evidence="10" id="KW-0812">Transmembrane</keyword>
<evidence type="ECO:0000256" key="2">
    <source>
        <dbReference type="ARBA" id="ARBA00004430"/>
    </source>
</evidence>
<sequence>MDTNVCVKMGEDIVTDAVKPITYDVIYWKQFFSEKKEGEDKSSVQIKSFNSIELKNVKINGNTFSGIIQLDNHKFPCFFKKFVLLNGGKKYVGNFNYRCVEGMGKIISNDYSYEGYVHKGKKWKRGKCIVSCCGNGKDTVLPNGGNLTNMIYCGGWKNNQRNGYGILTLDLKDGGEQVIYKGCWKRNKRHFYGIQHYSNNSVYCGFWKANKKWGYGRMIWCARTTHTGLPTGAEMASAEGKEKRRKVEHTYIGEWKNDERHGFGTYTWFERGKRREGGIYKNEFYDKYVGYWKKGKKNGYGIFYYNNGKKYIGTWKNDKKVGLGHLVKMYGIVSRCIYKNDELVSETEVNTLFKMSSLYTNSLCNVINLFFFKKYFGVTNREIECFYKIIYTNFDFLVNMYNRYKKKKKKNLREGSFKLGNLWDIFSRANILNCDFTTSSLNKLVIDHTSICEEGELFSLLRGEDAINGGELFPFNEKDMITKFFKFITFPLHISFKWYHDEAREASKGRNAEAKVTLLPEKTESCVNRNRNNNCSERCEEGGDFEGLVNHNGAIHPLGVKNKYVTCLDRMRQTPKDIISLMKRILFNEALLRFKDCTKFYAHYWKGYCQCKQERETILERIYMLILKNKKRRNNSYLYYVLCSVWHSIIPLLFPLFCMTKRWRSLRQHGTLINNFVKKYSFGKEKKCKEATKLALVGGKSTQSITCDMNLLPVKSLRDRNHVAYLKKLIMFIKLHRYYLHDENRKVSFNCFVSTLVHVSLRRSNFCNASKQLVNIINSMKRCSIRRDVKLIDVDGGNAFFAKRKRKLYCENRGKDKKKNGKYKQVAHTVGKEEKKKKNAEDKNGVFPITDGYHSILLKKSRKKEANCAYPFRGKKGSFLPTKNRKKIGAKELINVLKNFVYYFIFYFLIFESREKNFSIFSIRLNISIRLKDILIFLYQLKFVKRSKVKRNATCFNLDSYSPLCKKKKKNGRKNKLHLRIMTCTGENEKNVQMKKTATEGDKNGKTLCLKEEQMVNNNGRTSNNQRKKINPNGESVMEGRNGNGEKWNDGNKQNTHELENEHTPCINTARKKKKKMYFCLNSSSKGKKCYCRKKNVKGNSDMFRLSLLEILSIFAKILNTKNLHLINESCTHSHVETLLRRRKHKIRKHLLECSAMHYMRILQGEREKVMLTFSQCAKWNICHGKRLADRTSAVQKRSCPVHTKKHKNATLKALDEKLNDLDLIVCEHYSDSANVGNNSPLSPLGKSKKRTEAGIKNAKCGNVKEMLAEKEKHDEVKSDEVHAHVHIKRKYEVKNRLTCLRRKYADSRKHYMNIVDYYGIFITPHEFLFFLLKFVKIIQRKRKIKSSYNKLLFFFIFHTLLRKTFELAKKKKKKKKKGGEECVRGIYSCTLTI</sequence>
<reference evidence="12" key="1">
    <citation type="submission" date="2016-05" db="EMBL/GenBank/DDBJ databases">
        <authorList>
            <person name="Naeem Raeece"/>
        </authorList>
    </citation>
    <scope>NUCLEOTIDE SEQUENCE [LARGE SCALE GENOMIC DNA]</scope>
</reference>
<dbReference type="GO" id="GO:0005930">
    <property type="term" value="C:axoneme"/>
    <property type="evidence" value="ECO:0007669"/>
    <property type="project" value="UniProtKB-SubCell"/>
</dbReference>
<dbReference type="EMBL" id="FLRE01000124">
    <property type="protein sequence ID" value="SBT36744.1"/>
    <property type="molecule type" value="Genomic_DNA"/>
</dbReference>
<dbReference type="Gene3D" id="2.20.110.10">
    <property type="entry name" value="Histone H3 K4-specific methyltransferase SET7/9 N-terminal domain"/>
    <property type="match status" value="2"/>
</dbReference>
<evidence type="ECO:0000313" key="11">
    <source>
        <dbReference type="EMBL" id="SBT36744.1"/>
    </source>
</evidence>
<gene>
    <name evidence="11" type="ORF">POVWA2_031760</name>
</gene>
<dbReference type="SMART" id="SM00698">
    <property type="entry name" value="MORN"/>
    <property type="match status" value="6"/>
</dbReference>
<evidence type="ECO:0000313" key="12">
    <source>
        <dbReference type="Proteomes" id="UP000078550"/>
    </source>
</evidence>
<comment type="subcellular location">
    <subcellularLocation>
        <location evidence="1">Cell projection</location>
        <location evidence="1">Cilium</location>
        <location evidence="1">Flagellum</location>
    </subcellularLocation>
    <subcellularLocation>
        <location evidence="2">Cytoplasm</location>
        <location evidence="2">Cytoskeleton</location>
        <location evidence="2">Cilium axoneme</location>
    </subcellularLocation>
</comment>
<keyword evidence="4" id="KW-0677">Repeat</keyword>
<keyword evidence="5" id="KW-0282">Flagellum</keyword>
<keyword evidence="7" id="KW-0206">Cytoskeleton</keyword>
<keyword evidence="8" id="KW-0966">Cell projection</keyword>
<evidence type="ECO:0000256" key="4">
    <source>
        <dbReference type="ARBA" id="ARBA00022737"/>
    </source>
</evidence>
<evidence type="ECO:0000256" key="5">
    <source>
        <dbReference type="ARBA" id="ARBA00022846"/>
    </source>
</evidence>
<dbReference type="InterPro" id="IPR003409">
    <property type="entry name" value="MORN"/>
</dbReference>
<dbReference type="Proteomes" id="UP000078550">
    <property type="component" value="Unassembled WGS sequence"/>
</dbReference>
<evidence type="ECO:0000256" key="10">
    <source>
        <dbReference type="SAM" id="Phobius"/>
    </source>
</evidence>
<feature type="transmembrane region" description="Helical" evidence="10">
    <location>
        <begin position="893"/>
        <end position="911"/>
    </location>
</feature>
<dbReference type="PANTHER" id="PTHR46613">
    <property type="entry name" value="RADIAL SPOKE HEAD 10 HOMOLOG B-RELATED"/>
    <property type="match status" value="1"/>
</dbReference>
<dbReference type="SUPFAM" id="SSF82185">
    <property type="entry name" value="Histone H3 K4-specific methyltransferase SET7/9 N-terminal domain"/>
    <property type="match status" value="2"/>
</dbReference>
<dbReference type="Pfam" id="PF02493">
    <property type="entry name" value="MORN"/>
    <property type="match status" value="6"/>
</dbReference>
<evidence type="ECO:0000256" key="8">
    <source>
        <dbReference type="ARBA" id="ARBA00023273"/>
    </source>
</evidence>
<evidence type="ECO:0000256" key="1">
    <source>
        <dbReference type="ARBA" id="ARBA00004230"/>
    </source>
</evidence>
<feature type="transmembrane region" description="Helical" evidence="10">
    <location>
        <begin position="637"/>
        <end position="658"/>
    </location>
</feature>
<evidence type="ECO:0000256" key="7">
    <source>
        <dbReference type="ARBA" id="ARBA00023212"/>
    </source>
</evidence>
<dbReference type="GO" id="GO:0031514">
    <property type="term" value="C:motile cilium"/>
    <property type="evidence" value="ECO:0007669"/>
    <property type="project" value="UniProtKB-SubCell"/>
</dbReference>
<evidence type="ECO:0000256" key="6">
    <source>
        <dbReference type="ARBA" id="ARBA00023069"/>
    </source>
</evidence>
<evidence type="ECO:0008006" key="13">
    <source>
        <dbReference type="Google" id="ProtNLM"/>
    </source>
</evidence>
<name>A0A1A8YYT9_PLAOA</name>
<keyword evidence="10" id="KW-0472">Membrane</keyword>
<keyword evidence="10" id="KW-1133">Transmembrane helix</keyword>
<proteinExistence type="predicted"/>
<organism evidence="11 12">
    <name type="scientific">Plasmodium ovale wallikeri</name>
    <dbReference type="NCBI Taxonomy" id="864142"/>
    <lineage>
        <taxon>Eukaryota</taxon>
        <taxon>Sar</taxon>
        <taxon>Alveolata</taxon>
        <taxon>Apicomplexa</taxon>
        <taxon>Aconoidasida</taxon>
        <taxon>Haemosporida</taxon>
        <taxon>Plasmodiidae</taxon>
        <taxon>Plasmodium</taxon>
        <taxon>Plasmodium (Plasmodium)</taxon>
    </lineage>
</organism>